<comment type="caution">
    <text evidence="1">The sequence shown here is derived from an EMBL/GenBank/DDBJ whole genome shotgun (WGS) entry which is preliminary data.</text>
</comment>
<evidence type="ECO:0000313" key="2">
    <source>
        <dbReference type="Proteomes" id="UP001162972"/>
    </source>
</evidence>
<sequence length="116" mass="11962">MDNRCSVNSSEGAGLMQTFVAVVSSKVDAGLQDPMLSEAVAAVNEWEPVPKKHLSNRQPRMKNFVLGGFTTGSVLGMDCATAKGKSVEAVLIGSAETDLVASGSKAAGSTLGMDNE</sequence>
<protein>
    <submittedName>
        <fullName evidence="1">Uncharacterized protein</fullName>
    </submittedName>
</protein>
<dbReference type="Proteomes" id="UP001162972">
    <property type="component" value="Chromosome 11"/>
</dbReference>
<accession>A0AAD6K5F1</accession>
<organism evidence="1 2">
    <name type="scientific">Salix udensis</name>
    <dbReference type="NCBI Taxonomy" id="889485"/>
    <lineage>
        <taxon>Eukaryota</taxon>
        <taxon>Viridiplantae</taxon>
        <taxon>Streptophyta</taxon>
        <taxon>Embryophyta</taxon>
        <taxon>Tracheophyta</taxon>
        <taxon>Spermatophyta</taxon>
        <taxon>Magnoliopsida</taxon>
        <taxon>eudicotyledons</taxon>
        <taxon>Gunneridae</taxon>
        <taxon>Pentapetalae</taxon>
        <taxon>rosids</taxon>
        <taxon>fabids</taxon>
        <taxon>Malpighiales</taxon>
        <taxon>Salicaceae</taxon>
        <taxon>Saliceae</taxon>
        <taxon>Salix</taxon>
    </lineage>
</organism>
<reference evidence="1 2" key="1">
    <citation type="journal article" date="2023" name="Int. J. Mol. Sci.">
        <title>De Novo Assembly and Annotation of 11 Diverse Shrub Willow (Salix) Genomes Reveals Novel Gene Organization in Sex-Linked Regions.</title>
        <authorList>
            <person name="Hyden B."/>
            <person name="Feng K."/>
            <person name="Yates T.B."/>
            <person name="Jawdy S."/>
            <person name="Cereghino C."/>
            <person name="Smart L.B."/>
            <person name="Muchero W."/>
        </authorList>
    </citation>
    <scope>NUCLEOTIDE SEQUENCE [LARGE SCALE GENOMIC DNA]</scope>
    <source>
        <tissue evidence="1">Shoot tip</tissue>
    </source>
</reference>
<name>A0AAD6K5F1_9ROSI</name>
<gene>
    <name evidence="1" type="ORF">OIU84_002775</name>
</gene>
<dbReference type="EMBL" id="JAPFFJ010000011">
    <property type="protein sequence ID" value="KAJ6416958.1"/>
    <property type="molecule type" value="Genomic_DNA"/>
</dbReference>
<evidence type="ECO:0000313" key="1">
    <source>
        <dbReference type="EMBL" id="KAJ6416958.1"/>
    </source>
</evidence>
<proteinExistence type="predicted"/>
<keyword evidence="2" id="KW-1185">Reference proteome</keyword>
<dbReference type="AlphaFoldDB" id="A0AAD6K5F1"/>